<gene>
    <name evidence="2" type="ORF">AVEN_134972_1</name>
</gene>
<dbReference type="Proteomes" id="UP000499080">
    <property type="component" value="Unassembled WGS sequence"/>
</dbReference>
<feature type="region of interest" description="Disordered" evidence="1">
    <location>
        <begin position="1"/>
        <end position="33"/>
    </location>
</feature>
<sequence>MGVSYIRDRPHKKKSRHERSGERGGQATASPHPNHRFRNVIQIVSYVSYIMGWCSILLEPHYQSDVWGTSFNMSGSTCCSNVRIAAKVQVGSLEPPPYSPDLAPNLCSKHVFGTRFSSESDVKTVVEN</sequence>
<protein>
    <submittedName>
        <fullName evidence="2">Uncharacterized protein</fullName>
    </submittedName>
</protein>
<organism evidence="2 3">
    <name type="scientific">Araneus ventricosus</name>
    <name type="common">Orbweaver spider</name>
    <name type="synonym">Epeira ventricosa</name>
    <dbReference type="NCBI Taxonomy" id="182803"/>
    <lineage>
        <taxon>Eukaryota</taxon>
        <taxon>Metazoa</taxon>
        <taxon>Ecdysozoa</taxon>
        <taxon>Arthropoda</taxon>
        <taxon>Chelicerata</taxon>
        <taxon>Arachnida</taxon>
        <taxon>Araneae</taxon>
        <taxon>Araneomorphae</taxon>
        <taxon>Entelegynae</taxon>
        <taxon>Araneoidea</taxon>
        <taxon>Araneidae</taxon>
        <taxon>Araneus</taxon>
    </lineage>
</organism>
<evidence type="ECO:0000256" key="1">
    <source>
        <dbReference type="SAM" id="MobiDB-lite"/>
    </source>
</evidence>
<evidence type="ECO:0000313" key="3">
    <source>
        <dbReference type="Proteomes" id="UP000499080"/>
    </source>
</evidence>
<dbReference type="AlphaFoldDB" id="A0A4Y2CHE6"/>
<reference evidence="2 3" key="1">
    <citation type="journal article" date="2019" name="Sci. Rep.">
        <title>Orb-weaving spider Araneus ventricosus genome elucidates the spidroin gene catalogue.</title>
        <authorList>
            <person name="Kono N."/>
            <person name="Nakamura H."/>
            <person name="Ohtoshi R."/>
            <person name="Moran D.A.P."/>
            <person name="Shinohara A."/>
            <person name="Yoshida Y."/>
            <person name="Fujiwara M."/>
            <person name="Mori M."/>
            <person name="Tomita M."/>
            <person name="Arakawa K."/>
        </authorList>
    </citation>
    <scope>NUCLEOTIDE SEQUENCE [LARGE SCALE GENOMIC DNA]</scope>
</reference>
<evidence type="ECO:0000313" key="2">
    <source>
        <dbReference type="EMBL" id="GBM03760.1"/>
    </source>
</evidence>
<accession>A0A4Y2CHE6</accession>
<comment type="caution">
    <text evidence="2">The sequence shown here is derived from an EMBL/GenBank/DDBJ whole genome shotgun (WGS) entry which is preliminary data.</text>
</comment>
<dbReference type="EMBL" id="BGPR01000194">
    <property type="protein sequence ID" value="GBM03760.1"/>
    <property type="molecule type" value="Genomic_DNA"/>
</dbReference>
<name>A0A4Y2CHE6_ARAVE</name>
<proteinExistence type="predicted"/>
<keyword evidence="3" id="KW-1185">Reference proteome</keyword>